<comment type="caution">
    <text evidence="6">Lacks conserved residue(s) required for the propagation of feature annotation.</text>
</comment>
<protein>
    <submittedName>
        <fullName evidence="8">Fat-like cadherin-related tumor suppressor</fullName>
    </submittedName>
</protein>
<evidence type="ECO:0000256" key="3">
    <source>
        <dbReference type="ARBA" id="ARBA00022737"/>
    </source>
</evidence>
<dbReference type="PROSITE" id="PS01186">
    <property type="entry name" value="EGF_2"/>
    <property type="match status" value="1"/>
</dbReference>
<dbReference type="SMART" id="SM00181">
    <property type="entry name" value="EGF"/>
    <property type="match status" value="5"/>
</dbReference>
<reference evidence="8 9" key="1">
    <citation type="journal article" date="2019" name="Sci. Rep.">
        <title>Orb-weaving spider Araneus ventricosus genome elucidates the spidroin gene catalogue.</title>
        <authorList>
            <person name="Kono N."/>
            <person name="Nakamura H."/>
            <person name="Ohtoshi R."/>
            <person name="Moran D.A.P."/>
            <person name="Shinohara A."/>
            <person name="Yoshida Y."/>
            <person name="Fujiwara M."/>
            <person name="Mori M."/>
            <person name="Tomita M."/>
            <person name="Arakawa K."/>
        </authorList>
    </citation>
    <scope>NUCLEOTIDE SEQUENCE [LARGE SCALE GENOMIC DNA]</scope>
</reference>
<dbReference type="Proteomes" id="UP000499080">
    <property type="component" value="Unassembled WGS sequence"/>
</dbReference>
<dbReference type="FunFam" id="2.10.25.10:FF:000321">
    <property type="entry name" value="Protein delta homolog 1"/>
    <property type="match status" value="1"/>
</dbReference>
<dbReference type="GO" id="GO:0005509">
    <property type="term" value="F:calcium ion binding"/>
    <property type="evidence" value="ECO:0007669"/>
    <property type="project" value="InterPro"/>
</dbReference>
<dbReference type="CDD" id="cd00054">
    <property type="entry name" value="EGF_CA"/>
    <property type="match status" value="2"/>
</dbReference>
<gene>
    <name evidence="8" type="primary">kug_1</name>
    <name evidence="8" type="ORF">AVEN_175373_1</name>
</gene>
<accession>A0A4Y2JHI3</accession>
<keyword evidence="5" id="KW-0325">Glycoprotein</keyword>
<dbReference type="Gene3D" id="2.10.25.10">
    <property type="entry name" value="Laminin"/>
    <property type="match status" value="3"/>
</dbReference>
<feature type="disulfide bond" evidence="6">
    <location>
        <begin position="257"/>
        <end position="266"/>
    </location>
</feature>
<dbReference type="SMART" id="SM00179">
    <property type="entry name" value="EGF_CA"/>
    <property type="match status" value="3"/>
</dbReference>
<evidence type="ECO:0000256" key="6">
    <source>
        <dbReference type="PROSITE-ProRule" id="PRU00076"/>
    </source>
</evidence>
<dbReference type="EMBL" id="BGPR01003574">
    <property type="protein sequence ID" value="GBM89793.1"/>
    <property type="molecule type" value="Genomic_DNA"/>
</dbReference>
<dbReference type="AlphaFoldDB" id="A0A4Y2JHI3"/>
<proteinExistence type="predicted"/>
<keyword evidence="9" id="KW-1185">Reference proteome</keyword>
<name>A0A4Y2JHI3_ARAVE</name>
<organism evidence="8 9">
    <name type="scientific">Araneus ventricosus</name>
    <name type="common">Orbweaver spider</name>
    <name type="synonym">Epeira ventricosa</name>
    <dbReference type="NCBI Taxonomy" id="182803"/>
    <lineage>
        <taxon>Eukaryota</taxon>
        <taxon>Metazoa</taxon>
        <taxon>Ecdysozoa</taxon>
        <taxon>Arthropoda</taxon>
        <taxon>Chelicerata</taxon>
        <taxon>Arachnida</taxon>
        <taxon>Araneae</taxon>
        <taxon>Araneomorphae</taxon>
        <taxon>Entelegynae</taxon>
        <taxon>Araneoidea</taxon>
        <taxon>Araneidae</taxon>
        <taxon>Araneus</taxon>
    </lineage>
</organism>
<dbReference type="OrthoDB" id="382013at2759"/>
<sequence>MRKEEYEERKRKDEMEFELQKIYLGAEDDWSKLNSPDDLIEKLDDYDTLRSTCRSKQPRKEGHYDKRNSFKDDPVVTTNEKRKMYGITHNDRACYCENGNCVNEGGKETCKCNPGYGNYKGTSCRACGCGPDTDCMWQSGFMPLKTCFCKPGYAQLNNECVACNCGPDSNCTFIGVFQKKKCICKPGHWEVDRKCVGPCTSDPCKNNGICEVEGKGFKCNCSKPWRGKTCEIGPCDKQPCQNGGTCNNGKIGFICKCVAPFSGPRCENGLCTSNPCQNNGICEVSEDSYRCNCNKPFKGTNCELECDCGPYGTCSLESGMKRCICHSNYAEKNGKCEYCFCGENSKSCRYNVLGEKECNCSYAYAQNRGYCEVMESTTLECSTSTRTTVLPSTTQYKGTSPSEGTTHSTTTSTIVSSTVQACDCGLGGSCNLDSSGDKICYCFSGYARYKGHCYECDCGPYGTCIIDAGIKRCICDFNYAEKNGRCECK</sequence>
<dbReference type="PROSITE" id="PS00010">
    <property type="entry name" value="ASX_HYDROXYL"/>
    <property type="match status" value="1"/>
</dbReference>
<feature type="domain" description="EGF-like" evidence="7">
    <location>
        <begin position="268"/>
        <end position="303"/>
    </location>
</feature>
<dbReference type="SUPFAM" id="SSF57196">
    <property type="entry name" value="EGF/Laminin"/>
    <property type="match status" value="3"/>
</dbReference>
<feature type="domain" description="EGF-like" evidence="7">
    <location>
        <begin position="231"/>
        <end position="267"/>
    </location>
</feature>
<keyword evidence="1 6" id="KW-0245">EGF-like domain</keyword>
<dbReference type="InterPro" id="IPR000152">
    <property type="entry name" value="EGF-type_Asp/Asn_hydroxyl_site"/>
</dbReference>
<evidence type="ECO:0000256" key="5">
    <source>
        <dbReference type="ARBA" id="ARBA00023180"/>
    </source>
</evidence>
<keyword evidence="3" id="KW-0677">Repeat</keyword>
<keyword evidence="2" id="KW-0732">Signal</keyword>
<evidence type="ECO:0000259" key="7">
    <source>
        <dbReference type="PROSITE" id="PS50026"/>
    </source>
</evidence>
<feature type="disulfide bond" evidence="6">
    <location>
        <begin position="293"/>
        <end position="302"/>
    </location>
</feature>
<dbReference type="PANTHER" id="PTHR24033">
    <property type="entry name" value="EGF-LIKE DOMAIN-CONTAINING PROTEIN"/>
    <property type="match status" value="1"/>
</dbReference>
<evidence type="ECO:0000256" key="2">
    <source>
        <dbReference type="ARBA" id="ARBA00022729"/>
    </source>
</evidence>
<dbReference type="PROSITE" id="PS50026">
    <property type="entry name" value="EGF_3"/>
    <property type="match status" value="2"/>
</dbReference>
<evidence type="ECO:0000313" key="9">
    <source>
        <dbReference type="Proteomes" id="UP000499080"/>
    </source>
</evidence>
<dbReference type="Pfam" id="PF00008">
    <property type="entry name" value="EGF"/>
    <property type="match status" value="3"/>
</dbReference>
<dbReference type="InterPro" id="IPR051830">
    <property type="entry name" value="NOTCH_homolog"/>
</dbReference>
<evidence type="ECO:0000256" key="1">
    <source>
        <dbReference type="ARBA" id="ARBA00022536"/>
    </source>
</evidence>
<dbReference type="PROSITE" id="PS00022">
    <property type="entry name" value="EGF_1"/>
    <property type="match status" value="2"/>
</dbReference>
<keyword evidence="4 6" id="KW-1015">Disulfide bond</keyword>
<dbReference type="InterPro" id="IPR000742">
    <property type="entry name" value="EGF"/>
</dbReference>
<evidence type="ECO:0000256" key="4">
    <source>
        <dbReference type="ARBA" id="ARBA00023157"/>
    </source>
</evidence>
<comment type="caution">
    <text evidence="8">The sequence shown here is derived from an EMBL/GenBank/DDBJ whole genome shotgun (WGS) entry which is preliminary data.</text>
</comment>
<evidence type="ECO:0000313" key="8">
    <source>
        <dbReference type="EMBL" id="GBM89793.1"/>
    </source>
</evidence>
<dbReference type="InterPro" id="IPR001881">
    <property type="entry name" value="EGF-like_Ca-bd_dom"/>
</dbReference>